<comment type="caution">
    <text evidence="8">The sequence shown here is derived from an EMBL/GenBank/DDBJ whole genome shotgun (WGS) entry which is preliminary data.</text>
</comment>
<dbReference type="PANTHER" id="PTHR43175:SF3">
    <property type="entry name" value="CARBON DISULFIDE HYDROLASE"/>
    <property type="match status" value="1"/>
</dbReference>
<dbReference type="GO" id="GO:0004089">
    <property type="term" value="F:carbonate dehydratase activity"/>
    <property type="evidence" value="ECO:0007669"/>
    <property type="project" value="UniProtKB-EC"/>
</dbReference>
<dbReference type="GO" id="GO:0008270">
    <property type="term" value="F:zinc ion binding"/>
    <property type="evidence" value="ECO:0007669"/>
    <property type="project" value="InterPro"/>
</dbReference>
<dbReference type="CDD" id="cd03379">
    <property type="entry name" value="beta_CA_cladeD"/>
    <property type="match status" value="1"/>
</dbReference>
<feature type="binding site" evidence="7">
    <location>
        <position position="36"/>
    </location>
    <ligand>
        <name>Zn(2+)</name>
        <dbReference type="ChEBI" id="CHEBI:29105"/>
    </ligand>
</feature>
<evidence type="ECO:0000256" key="5">
    <source>
        <dbReference type="ARBA" id="ARBA00024993"/>
    </source>
</evidence>
<name>A0A7W7RQB7_9ACTN</name>
<evidence type="ECO:0000313" key="8">
    <source>
        <dbReference type="EMBL" id="MBB4936227.1"/>
    </source>
</evidence>
<comment type="function">
    <text evidence="5">Catalyzes the reversible hydration of carbon dioxide to form bicarbonate.</text>
</comment>
<feature type="binding site" evidence="7">
    <location>
        <position position="38"/>
    </location>
    <ligand>
        <name>Zn(2+)</name>
        <dbReference type="ChEBI" id="CHEBI:29105"/>
    </ligand>
</feature>
<comment type="cofactor">
    <cofactor evidence="7">
        <name>Zn(2+)</name>
        <dbReference type="ChEBI" id="CHEBI:29105"/>
    </cofactor>
    <text evidence="7">Binds 1 zinc ion per subunit.</text>
</comment>
<dbReference type="SUPFAM" id="SSF53056">
    <property type="entry name" value="beta-carbonic anhydrase, cab"/>
    <property type="match status" value="1"/>
</dbReference>
<protein>
    <recommendedName>
        <fullName evidence="2">carbonic anhydrase</fullName>
        <ecNumber evidence="2">4.2.1.1</ecNumber>
    </recommendedName>
</protein>
<dbReference type="InterPro" id="IPR001765">
    <property type="entry name" value="Carbonic_anhydrase"/>
</dbReference>
<dbReference type="Pfam" id="PF00484">
    <property type="entry name" value="Pro_CA"/>
    <property type="match status" value="1"/>
</dbReference>
<keyword evidence="8" id="KW-0456">Lyase</keyword>
<keyword evidence="3 7" id="KW-0479">Metal-binding</keyword>
<gene>
    <name evidence="8" type="ORF">FHR32_000532</name>
</gene>
<comment type="catalytic activity">
    <reaction evidence="6">
        <text>hydrogencarbonate + H(+) = CO2 + H2O</text>
        <dbReference type="Rhea" id="RHEA:10748"/>
        <dbReference type="ChEBI" id="CHEBI:15377"/>
        <dbReference type="ChEBI" id="CHEBI:15378"/>
        <dbReference type="ChEBI" id="CHEBI:16526"/>
        <dbReference type="ChEBI" id="CHEBI:17544"/>
        <dbReference type="EC" id="4.2.1.1"/>
    </reaction>
</comment>
<dbReference type="EC" id="4.2.1.1" evidence="2"/>
<evidence type="ECO:0000256" key="4">
    <source>
        <dbReference type="ARBA" id="ARBA00022833"/>
    </source>
</evidence>
<evidence type="ECO:0000256" key="7">
    <source>
        <dbReference type="PIRSR" id="PIRSR601765-1"/>
    </source>
</evidence>
<dbReference type="SMART" id="SM00947">
    <property type="entry name" value="Pro_CA"/>
    <property type="match status" value="1"/>
</dbReference>
<keyword evidence="9" id="KW-1185">Reference proteome</keyword>
<evidence type="ECO:0000256" key="1">
    <source>
        <dbReference type="ARBA" id="ARBA00006217"/>
    </source>
</evidence>
<evidence type="ECO:0000256" key="2">
    <source>
        <dbReference type="ARBA" id="ARBA00012925"/>
    </source>
</evidence>
<feature type="binding site" evidence="7">
    <location>
        <position position="89"/>
    </location>
    <ligand>
        <name>Zn(2+)</name>
        <dbReference type="ChEBI" id="CHEBI:29105"/>
    </ligand>
</feature>
<feature type="binding site" evidence="7">
    <location>
        <position position="92"/>
    </location>
    <ligand>
        <name>Zn(2+)</name>
        <dbReference type="ChEBI" id="CHEBI:29105"/>
    </ligand>
</feature>
<evidence type="ECO:0000313" key="9">
    <source>
        <dbReference type="Proteomes" id="UP000534286"/>
    </source>
</evidence>
<dbReference type="EMBL" id="JACHJU010000001">
    <property type="protein sequence ID" value="MBB4936227.1"/>
    <property type="molecule type" value="Genomic_DNA"/>
</dbReference>
<dbReference type="Gene3D" id="3.40.1050.10">
    <property type="entry name" value="Carbonic anhydrase"/>
    <property type="match status" value="1"/>
</dbReference>
<sequence length="180" mass="19502">MGSFDDLLAANEDFSATFTDAALTGRAARGLAVVTCMDSRIDPLGVFGLKAGDAKILRNAGARVTDDVLRTLVLAVYLLNVERVLVMPHTDCGMSKATDDDVHELAARHGVDTRSLEFHTVPDQDAALRHDLTRIRTSPFLPPELAVGGAIYDVRTGRLMPVDMQRPTGDRGLTAYRPAR</sequence>
<keyword evidence="4 7" id="KW-0862">Zinc</keyword>
<dbReference type="Proteomes" id="UP000534286">
    <property type="component" value="Unassembled WGS sequence"/>
</dbReference>
<accession>A0A7W7RQB7</accession>
<evidence type="ECO:0000256" key="6">
    <source>
        <dbReference type="ARBA" id="ARBA00048348"/>
    </source>
</evidence>
<evidence type="ECO:0000256" key="3">
    <source>
        <dbReference type="ARBA" id="ARBA00022723"/>
    </source>
</evidence>
<dbReference type="PANTHER" id="PTHR43175">
    <property type="entry name" value="CARBONIC ANHYDRASE"/>
    <property type="match status" value="1"/>
</dbReference>
<organism evidence="8 9">
    <name type="scientific">Streptosporangium album</name>
    <dbReference type="NCBI Taxonomy" id="47479"/>
    <lineage>
        <taxon>Bacteria</taxon>
        <taxon>Bacillati</taxon>
        <taxon>Actinomycetota</taxon>
        <taxon>Actinomycetes</taxon>
        <taxon>Streptosporangiales</taxon>
        <taxon>Streptosporangiaceae</taxon>
        <taxon>Streptosporangium</taxon>
    </lineage>
</organism>
<dbReference type="RefSeq" id="WP_184752644.1">
    <property type="nucleotide sequence ID" value="NZ_BAABEK010000002.1"/>
</dbReference>
<dbReference type="InterPro" id="IPR036874">
    <property type="entry name" value="Carbonic_anhydrase_sf"/>
</dbReference>
<reference evidence="8 9" key="1">
    <citation type="submission" date="2020-08" db="EMBL/GenBank/DDBJ databases">
        <title>Sequencing the genomes of 1000 actinobacteria strains.</title>
        <authorList>
            <person name="Klenk H.-P."/>
        </authorList>
    </citation>
    <scope>NUCLEOTIDE SEQUENCE [LARGE SCALE GENOMIC DNA]</scope>
    <source>
        <strain evidence="8 9">DSM 43023</strain>
    </source>
</reference>
<dbReference type="AlphaFoldDB" id="A0A7W7RQB7"/>
<proteinExistence type="inferred from homology"/>
<comment type="similarity">
    <text evidence="1">Belongs to the beta-class carbonic anhydrase family.</text>
</comment>